<dbReference type="InterPro" id="IPR021176">
    <property type="entry name" value="Competence-induced_CoiA"/>
</dbReference>
<reference evidence="3 5" key="2">
    <citation type="submission" date="2022-01" db="EMBL/GenBank/DDBJ databases">
        <title>VMRC isolate genome collection.</title>
        <authorList>
            <person name="France M."/>
            <person name="Rutt L."/>
            <person name="Humphrys M."/>
            <person name="Ravel J."/>
        </authorList>
    </citation>
    <scope>NUCLEOTIDE SEQUENCE [LARGE SCALE GENOMIC DNA]</scope>
    <source>
        <strain evidence="3 5">C0172B4</strain>
    </source>
</reference>
<dbReference type="AlphaFoldDB" id="A0AAW5WZN6"/>
<accession>A0AAW5WZN6</accession>
<name>A0AAW5WZN6_9LACO</name>
<feature type="domain" description="Competence protein CoiA nuclease-like" evidence="1">
    <location>
        <begin position="65"/>
        <end position="207"/>
    </location>
</feature>
<keyword evidence="5" id="KW-1185">Reference proteome</keyword>
<comment type="caution">
    <text evidence="4">The sequence shown here is derived from an EMBL/GenBank/DDBJ whole genome shotgun (WGS) entry which is preliminary data.</text>
</comment>
<organism evidence="4 6">
    <name type="scientific">Lactobacillus mulieris</name>
    <dbReference type="NCBI Taxonomy" id="2508708"/>
    <lineage>
        <taxon>Bacteria</taxon>
        <taxon>Bacillati</taxon>
        <taxon>Bacillota</taxon>
        <taxon>Bacilli</taxon>
        <taxon>Lactobacillales</taxon>
        <taxon>Lactobacillaceae</taxon>
        <taxon>Lactobacillus</taxon>
    </lineage>
</organism>
<evidence type="ECO:0000313" key="6">
    <source>
        <dbReference type="Proteomes" id="UP001211566"/>
    </source>
</evidence>
<dbReference type="Pfam" id="PF25164">
    <property type="entry name" value="CoiA_N"/>
    <property type="match status" value="1"/>
</dbReference>
<dbReference type="Proteomes" id="UP001211566">
    <property type="component" value="Unassembled WGS sequence"/>
</dbReference>
<protein>
    <submittedName>
        <fullName evidence="4">Competence protein</fullName>
    </submittedName>
</protein>
<dbReference type="EMBL" id="JAKHPW010000009">
    <property type="protein sequence ID" value="MCZ3622616.1"/>
    <property type="molecule type" value="Genomic_DNA"/>
</dbReference>
<dbReference type="InterPro" id="IPR010330">
    <property type="entry name" value="CoiA_nuc"/>
</dbReference>
<evidence type="ECO:0000259" key="1">
    <source>
        <dbReference type="Pfam" id="PF06054"/>
    </source>
</evidence>
<evidence type="ECO:0000259" key="2">
    <source>
        <dbReference type="Pfam" id="PF25164"/>
    </source>
</evidence>
<evidence type="ECO:0000313" key="3">
    <source>
        <dbReference type="EMBL" id="MCZ3622616.1"/>
    </source>
</evidence>
<dbReference type="EMBL" id="JAKHEY010000010">
    <property type="protein sequence ID" value="MCZ9678766.1"/>
    <property type="molecule type" value="Genomic_DNA"/>
</dbReference>
<evidence type="ECO:0000313" key="5">
    <source>
        <dbReference type="Proteomes" id="UP001211420"/>
    </source>
</evidence>
<gene>
    <name evidence="3" type="ORF">L2772_06985</name>
    <name evidence="4" type="ORF">L2Z99_06660</name>
</gene>
<sequence>MYAALLNNKLVLARTEEARIQSNLIALNQEKYLCPRCKKKVILVLSEKRLPFFKHQMAQVGQQGEKEEHYRGKINLKTALIAAGFPAKEEVPLAKGELRADILVNSQLAFEIQCAPLSKGEFSHRHNLYKKVGIIDIWIVGKRHYLTNYLNQRQAIFLRFNRNWGYYYLEIDSKREYLTLKYQILQEPLTRKIRYQIKQFRIDEVGILKLWQFNPGFSQYHLNKDSQKNYLLRQIQMQTKLGIKIAEQLYLNKLTLNDLPDYLFNSWRNPGTMTSVEKYITKIATHV</sequence>
<dbReference type="InterPro" id="IPR057253">
    <property type="entry name" value="CoiA-like_N"/>
</dbReference>
<feature type="domain" description="Competence protein CoiA-like N-terminal" evidence="2">
    <location>
        <begin position="23"/>
        <end position="57"/>
    </location>
</feature>
<proteinExistence type="predicted"/>
<dbReference type="Proteomes" id="UP001211420">
    <property type="component" value="Unassembled WGS sequence"/>
</dbReference>
<dbReference type="PIRSF" id="PIRSF007487">
    <property type="entry name" value="Competence-induced_CoiA_bac"/>
    <property type="match status" value="1"/>
</dbReference>
<evidence type="ECO:0000313" key="4">
    <source>
        <dbReference type="EMBL" id="MCZ9678766.1"/>
    </source>
</evidence>
<dbReference type="Pfam" id="PF06054">
    <property type="entry name" value="CoiA_nuc"/>
    <property type="match status" value="1"/>
</dbReference>
<dbReference type="RefSeq" id="WP_269254964.1">
    <property type="nucleotide sequence ID" value="NZ_JAKHEY010000010.1"/>
</dbReference>
<reference evidence="4" key="1">
    <citation type="submission" date="2022-01" db="EMBL/GenBank/DDBJ databases">
        <title>STING isolate genome collection.</title>
        <authorList>
            <person name="France M."/>
            <person name="Rutt L."/>
            <person name="Humphrys M."/>
            <person name="Ravel J."/>
        </authorList>
    </citation>
    <scope>NUCLEOTIDE SEQUENCE</scope>
    <source>
        <strain evidence="4">C0081E5</strain>
    </source>
</reference>